<dbReference type="Pfam" id="PF13191">
    <property type="entry name" value="AAA_16"/>
    <property type="match status" value="1"/>
</dbReference>
<sequence>MSSTLGDRIAAAQRKGFVGRADELARFTDIVTATDMPVVVVFVHGPGGCGKTALLRQFAHVSRTAGATVTSVDARELPPVAEALASALSPDGLPAPGSRSVILVDSFELMAPLEGVLRDQLLPALPADSLVVLASQRPPGPGWLADPGWSQLISVFALGNLSPAESNAFLAARGIPDDRRAPVVRFTGGHPLALALVAETLLNRGDFDPSGSPDVIGTLVEQFVQVVPSPRHRRALEACALVRQLTEPLLAALLGEPADGAEAAAQFDWLRRLPCVDHGRAGLYLNDLAKAVIAADLQWRDPDLFTEMHRLARQYYLDRLAVASTSDHAALLMDLMFLHPELRPFLRPADATAAGALSTRPANPSDREPIVEMVRRHEGPESADHALHWLETAPQAWQVVSDATDLVVGALCLLRVQPDDGGDPAMASARRELTNHPPLRTGEEATLIRFWMARDTYQDVSPVQSLIAVQLGRHYLSVPGPALTLLPFANQDAWAEFAAYADQTPMPDADFEVGGRWYAVHGHDWRVVTPTQWLSVLAQREVGSHPEVPPSAHLHVMPREDFALGVRNALRELTRPDRLRASALLGTRVVTARAPASASPRDLVTALQQVVLEAVEENLKTSTNQNDRRAYRMLHRTYVQPAPTLERAAEALGLPSSTFRRHLTAAVDRLTEILWNQEIGSDSPAL</sequence>
<dbReference type="Gene3D" id="3.40.50.300">
    <property type="entry name" value="P-loop containing nucleotide triphosphate hydrolases"/>
    <property type="match status" value="1"/>
</dbReference>
<name>A0A543PTT2_9MICO</name>
<feature type="domain" description="Orc1-like AAA ATPase" evidence="1">
    <location>
        <begin position="17"/>
        <end position="92"/>
    </location>
</feature>
<dbReference type="EMBL" id="VFQF01000001">
    <property type="protein sequence ID" value="TQN47456.1"/>
    <property type="molecule type" value="Genomic_DNA"/>
</dbReference>
<dbReference type="RefSeq" id="WP_185747054.1">
    <property type="nucleotide sequence ID" value="NZ_BAAAQC010000005.1"/>
</dbReference>
<dbReference type="SUPFAM" id="SSF52540">
    <property type="entry name" value="P-loop containing nucleoside triphosphate hydrolases"/>
    <property type="match status" value="1"/>
</dbReference>
<evidence type="ECO:0000259" key="1">
    <source>
        <dbReference type="Pfam" id="PF13191"/>
    </source>
</evidence>
<proteinExistence type="predicted"/>
<dbReference type="Proteomes" id="UP000320085">
    <property type="component" value="Unassembled WGS sequence"/>
</dbReference>
<comment type="caution">
    <text evidence="2">The sequence shown here is derived from an EMBL/GenBank/DDBJ whole genome shotgun (WGS) entry which is preliminary data.</text>
</comment>
<evidence type="ECO:0000313" key="3">
    <source>
        <dbReference type="Proteomes" id="UP000320085"/>
    </source>
</evidence>
<accession>A0A543PTT2</accession>
<evidence type="ECO:0000313" key="2">
    <source>
        <dbReference type="EMBL" id="TQN47456.1"/>
    </source>
</evidence>
<dbReference type="AlphaFoldDB" id="A0A543PTT2"/>
<reference evidence="2 3" key="1">
    <citation type="submission" date="2019-06" db="EMBL/GenBank/DDBJ databases">
        <title>Sequencing the genomes of 1000 actinobacteria strains.</title>
        <authorList>
            <person name="Klenk H.-P."/>
        </authorList>
    </citation>
    <scope>NUCLEOTIDE SEQUENCE [LARGE SCALE GENOMIC DNA]</scope>
    <source>
        <strain evidence="2 3">DSM 21776</strain>
    </source>
</reference>
<dbReference type="InterPro" id="IPR041664">
    <property type="entry name" value="AAA_16"/>
</dbReference>
<organism evidence="2 3">
    <name type="scientific">Humibacillus xanthopallidus</name>
    <dbReference type="NCBI Taxonomy" id="412689"/>
    <lineage>
        <taxon>Bacteria</taxon>
        <taxon>Bacillati</taxon>
        <taxon>Actinomycetota</taxon>
        <taxon>Actinomycetes</taxon>
        <taxon>Micrococcales</taxon>
        <taxon>Intrasporangiaceae</taxon>
        <taxon>Humibacillus</taxon>
    </lineage>
</organism>
<gene>
    <name evidence="2" type="ORF">FHX52_0558</name>
</gene>
<dbReference type="InterPro" id="IPR027417">
    <property type="entry name" value="P-loop_NTPase"/>
</dbReference>
<protein>
    <submittedName>
        <fullName evidence="2">AAA ATPase-like protein</fullName>
    </submittedName>
</protein>